<dbReference type="CDD" id="cd00761">
    <property type="entry name" value="Glyco_tranf_GTA_type"/>
    <property type="match status" value="1"/>
</dbReference>
<organism evidence="3 4">
    <name type="scientific">Nocardioides euryhalodurans</name>
    <dbReference type="NCBI Taxonomy" id="2518370"/>
    <lineage>
        <taxon>Bacteria</taxon>
        <taxon>Bacillati</taxon>
        <taxon>Actinomycetota</taxon>
        <taxon>Actinomycetes</taxon>
        <taxon>Propionibacteriales</taxon>
        <taxon>Nocardioidaceae</taxon>
        <taxon>Nocardioides</taxon>
    </lineage>
</organism>
<name>A0A4P7GGI7_9ACTN</name>
<sequence>MSLSVVVPVHNVAPYLAEALDSVLAQDDHLAEVIAVDDGSTDESPAILASYAERRPDLLRVITTDNAGSGAARNLAAGQAEGDYLTFVDPDDVVLPGTWGRMLELLDRTGSDFAVCHFERLHADGGRSTLRWADRVHATPRERARLDDVPEIVGDVFCWNKVFRRDFWQDHGLAFPEGTRYQDQPAVTEAFLRSTAFDVTPEVGYLWRVREDGSSVTQGRAELGNLQDRVTTKRDTWNLVRELGSPRVQEAFRDRVAPGDLHQFFAALADCDDDYWELFRSMLLELWGPEHSLARTRLLPSHRLMGWLVEQDRRADATALWGHVASATRPLPVRPTADQQGLALDTSALFTDAVPEDVVRLRDDEIGWDATAEEVRRGWRGHELTGTVAVRRLGAREPFRLKVRSLEAPVLTHRLDTPHGPVTLTGPVTLPTTEAR</sequence>
<feature type="region of interest" description="Disordered" evidence="1">
    <location>
        <begin position="417"/>
        <end position="436"/>
    </location>
</feature>
<reference evidence="3 4" key="1">
    <citation type="submission" date="2019-03" db="EMBL/GenBank/DDBJ databases">
        <title>Three New Species of Nocardioides, Nocardioides euryhalodurans sp. nov., Nocardioides seonyuensis sp. nov. and Nocardioides eburneoflavus sp. nov., Iolated from Soil.</title>
        <authorList>
            <person name="Roh S.G."/>
            <person name="Lee C."/>
            <person name="Kim M.-K."/>
            <person name="Kim S.B."/>
        </authorList>
    </citation>
    <scope>NUCLEOTIDE SEQUENCE [LARGE SCALE GENOMIC DNA]</scope>
    <source>
        <strain evidence="3 4">MMS17-SY117</strain>
    </source>
</reference>
<gene>
    <name evidence="3" type="ORF">EXE57_00810</name>
</gene>
<dbReference type="OrthoDB" id="2676521at2"/>
<dbReference type="EMBL" id="CP038267">
    <property type="protein sequence ID" value="QBR90970.1"/>
    <property type="molecule type" value="Genomic_DNA"/>
</dbReference>
<dbReference type="KEGG" id="noy:EXE57_00810"/>
<dbReference type="InterPro" id="IPR029044">
    <property type="entry name" value="Nucleotide-diphossugar_trans"/>
</dbReference>
<feature type="domain" description="Glycosyltransferase 2-like" evidence="2">
    <location>
        <begin position="4"/>
        <end position="167"/>
    </location>
</feature>
<dbReference type="AlphaFoldDB" id="A0A4P7GGI7"/>
<dbReference type="PANTHER" id="PTHR22916:SF3">
    <property type="entry name" value="UDP-GLCNAC:BETAGAL BETA-1,3-N-ACETYLGLUCOSAMINYLTRANSFERASE-LIKE PROTEIN 1"/>
    <property type="match status" value="1"/>
</dbReference>
<keyword evidence="4" id="KW-1185">Reference proteome</keyword>
<dbReference type="PANTHER" id="PTHR22916">
    <property type="entry name" value="GLYCOSYLTRANSFERASE"/>
    <property type="match status" value="1"/>
</dbReference>
<dbReference type="RefSeq" id="WP_135073106.1">
    <property type="nucleotide sequence ID" value="NZ_CP038267.1"/>
</dbReference>
<evidence type="ECO:0000313" key="3">
    <source>
        <dbReference type="EMBL" id="QBR90970.1"/>
    </source>
</evidence>
<dbReference type="Proteomes" id="UP000294894">
    <property type="component" value="Chromosome"/>
</dbReference>
<dbReference type="Pfam" id="PF00535">
    <property type="entry name" value="Glycos_transf_2"/>
    <property type="match status" value="1"/>
</dbReference>
<evidence type="ECO:0000259" key="2">
    <source>
        <dbReference type="Pfam" id="PF00535"/>
    </source>
</evidence>
<proteinExistence type="predicted"/>
<keyword evidence="3" id="KW-0808">Transferase</keyword>
<protein>
    <submittedName>
        <fullName evidence="3">Glycosyltransferase family 2 protein</fullName>
    </submittedName>
</protein>
<dbReference type="Gene3D" id="3.90.550.10">
    <property type="entry name" value="Spore Coat Polysaccharide Biosynthesis Protein SpsA, Chain A"/>
    <property type="match status" value="1"/>
</dbReference>
<dbReference type="SUPFAM" id="SSF53448">
    <property type="entry name" value="Nucleotide-diphospho-sugar transferases"/>
    <property type="match status" value="1"/>
</dbReference>
<accession>A0A4P7GGI7</accession>
<dbReference type="InterPro" id="IPR001173">
    <property type="entry name" value="Glyco_trans_2-like"/>
</dbReference>
<dbReference type="GO" id="GO:0016758">
    <property type="term" value="F:hexosyltransferase activity"/>
    <property type="evidence" value="ECO:0007669"/>
    <property type="project" value="UniProtKB-ARBA"/>
</dbReference>
<feature type="compositionally biased region" description="Low complexity" evidence="1">
    <location>
        <begin position="420"/>
        <end position="436"/>
    </location>
</feature>
<evidence type="ECO:0000256" key="1">
    <source>
        <dbReference type="SAM" id="MobiDB-lite"/>
    </source>
</evidence>
<evidence type="ECO:0000313" key="4">
    <source>
        <dbReference type="Proteomes" id="UP000294894"/>
    </source>
</evidence>